<organism evidence="2 3">
    <name type="scientific">Colletotrichum sublineola</name>
    <name type="common">Sorghum anthracnose fungus</name>
    <dbReference type="NCBI Taxonomy" id="1173701"/>
    <lineage>
        <taxon>Eukaryota</taxon>
        <taxon>Fungi</taxon>
        <taxon>Dikarya</taxon>
        <taxon>Ascomycota</taxon>
        <taxon>Pezizomycotina</taxon>
        <taxon>Sordariomycetes</taxon>
        <taxon>Hypocreomycetidae</taxon>
        <taxon>Glomerellales</taxon>
        <taxon>Glomerellaceae</taxon>
        <taxon>Colletotrichum</taxon>
        <taxon>Colletotrichum graminicola species complex</taxon>
    </lineage>
</organism>
<dbReference type="AlphaFoldDB" id="A0A066XUC5"/>
<dbReference type="HOGENOM" id="CLU_1137928_0_0_1"/>
<name>A0A066XUC5_COLSU</name>
<keyword evidence="3" id="KW-1185">Reference proteome</keyword>
<evidence type="ECO:0000313" key="2">
    <source>
        <dbReference type="EMBL" id="KDN69361.1"/>
    </source>
</evidence>
<dbReference type="Proteomes" id="UP000027238">
    <property type="component" value="Unassembled WGS sequence"/>
</dbReference>
<dbReference type="OrthoDB" id="428260at2759"/>
<dbReference type="InterPro" id="IPR012338">
    <property type="entry name" value="Beta-lactam/transpept-like"/>
</dbReference>
<protein>
    <submittedName>
        <fullName evidence="2">Putative beta-lactamase</fullName>
    </submittedName>
</protein>
<dbReference type="EMBL" id="JMSE01000522">
    <property type="protein sequence ID" value="KDN69361.1"/>
    <property type="molecule type" value="Genomic_DNA"/>
</dbReference>
<evidence type="ECO:0000313" key="3">
    <source>
        <dbReference type="Proteomes" id="UP000027238"/>
    </source>
</evidence>
<evidence type="ECO:0000256" key="1">
    <source>
        <dbReference type="SAM" id="MobiDB-lite"/>
    </source>
</evidence>
<accession>A0A066XUC5</accession>
<proteinExistence type="predicted"/>
<gene>
    <name evidence="2" type="ORF">CSUB01_12604</name>
</gene>
<comment type="caution">
    <text evidence="2">The sequence shown here is derived from an EMBL/GenBank/DDBJ whole genome shotgun (WGS) entry which is preliminary data.</text>
</comment>
<dbReference type="Gene3D" id="3.40.710.10">
    <property type="entry name" value="DD-peptidase/beta-lactamase superfamily"/>
    <property type="match status" value="1"/>
</dbReference>
<dbReference type="SUPFAM" id="SSF56601">
    <property type="entry name" value="beta-lactamase/transpeptidase-like"/>
    <property type="match status" value="1"/>
</dbReference>
<sequence>MGCVCGSVHAFDNLHGGFASLPDRDATALDATNDYMAHDIRMVVVPMATVADVNLSLQTPTGQGVERQQSLLIMALSSIFNDLEVTLEDIVTTAWTAPGMQRYEGVGKLLLEDGEMKVLEGFKDGEQLVLRNPIGAIALRLLLAHTSCISYIVEDANLIQYRDLSLIPEPGARTVAKRSDYPLIRDPGQRWSYGPTLEWAGKLNDPGALQQRLDMLSRRTDVSRRNANGFPRNEDASTAACRTH</sequence>
<dbReference type="STRING" id="1173701.A0A066XUC5"/>
<feature type="region of interest" description="Disordered" evidence="1">
    <location>
        <begin position="223"/>
        <end position="244"/>
    </location>
</feature>
<reference evidence="3" key="1">
    <citation type="journal article" date="2014" name="Genome Announc.">
        <title>Draft genome sequence of Colletotrichum sublineola, a destructive pathogen of cultivated sorghum.</title>
        <authorList>
            <person name="Baroncelli R."/>
            <person name="Sanz-Martin J.M."/>
            <person name="Rech G.E."/>
            <person name="Sukno S.A."/>
            <person name="Thon M.R."/>
        </authorList>
    </citation>
    <scope>NUCLEOTIDE SEQUENCE [LARGE SCALE GENOMIC DNA]</scope>
    <source>
        <strain evidence="3">TX430BB</strain>
    </source>
</reference>